<comment type="caution">
    <text evidence="1">The sequence shown here is derived from an EMBL/GenBank/DDBJ whole genome shotgun (WGS) entry which is preliminary data.</text>
</comment>
<evidence type="ECO:0000313" key="2">
    <source>
        <dbReference type="Proteomes" id="UP001222325"/>
    </source>
</evidence>
<keyword evidence="2" id="KW-1185">Reference proteome</keyword>
<evidence type="ECO:0000313" key="1">
    <source>
        <dbReference type="EMBL" id="KAJ7094080.1"/>
    </source>
</evidence>
<dbReference type="EMBL" id="JARJCN010000015">
    <property type="protein sequence ID" value="KAJ7094080.1"/>
    <property type="molecule type" value="Genomic_DNA"/>
</dbReference>
<protein>
    <submittedName>
        <fullName evidence="1">Uncharacterized protein</fullName>
    </submittedName>
</protein>
<proteinExistence type="predicted"/>
<accession>A0AAD6UAL9</accession>
<name>A0AAD6UAL9_9AGAR</name>
<feature type="non-terminal residue" evidence="1">
    <location>
        <position position="108"/>
    </location>
</feature>
<feature type="non-terminal residue" evidence="1">
    <location>
        <position position="1"/>
    </location>
</feature>
<organism evidence="1 2">
    <name type="scientific">Mycena belliarum</name>
    <dbReference type="NCBI Taxonomy" id="1033014"/>
    <lineage>
        <taxon>Eukaryota</taxon>
        <taxon>Fungi</taxon>
        <taxon>Dikarya</taxon>
        <taxon>Basidiomycota</taxon>
        <taxon>Agaricomycotina</taxon>
        <taxon>Agaricomycetes</taxon>
        <taxon>Agaricomycetidae</taxon>
        <taxon>Agaricales</taxon>
        <taxon>Marasmiineae</taxon>
        <taxon>Mycenaceae</taxon>
        <taxon>Mycena</taxon>
    </lineage>
</organism>
<gene>
    <name evidence="1" type="ORF">B0H15DRAFT_760111</name>
</gene>
<dbReference type="AlphaFoldDB" id="A0AAD6UAL9"/>
<sequence length="108" mass="13093">RQPILRCTVSTRPAYRLAMDRYFRILRAREEIKRLNVEIPRVVTWIRDENRLLRRAERVLRQTEGKSHEEIEVDLGMAVQLALYRDRRGRFDDAHMRRFWVLAKSPGF</sequence>
<reference evidence="1" key="1">
    <citation type="submission" date="2023-03" db="EMBL/GenBank/DDBJ databases">
        <title>Massive genome expansion in bonnet fungi (Mycena s.s.) driven by repeated elements and novel gene families across ecological guilds.</title>
        <authorList>
            <consortium name="Lawrence Berkeley National Laboratory"/>
            <person name="Harder C.B."/>
            <person name="Miyauchi S."/>
            <person name="Viragh M."/>
            <person name="Kuo A."/>
            <person name="Thoen E."/>
            <person name="Andreopoulos B."/>
            <person name="Lu D."/>
            <person name="Skrede I."/>
            <person name="Drula E."/>
            <person name="Henrissat B."/>
            <person name="Morin E."/>
            <person name="Kohler A."/>
            <person name="Barry K."/>
            <person name="LaButti K."/>
            <person name="Morin E."/>
            <person name="Salamov A."/>
            <person name="Lipzen A."/>
            <person name="Mereny Z."/>
            <person name="Hegedus B."/>
            <person name="Baldrian P."/>
            <person name="Stursova M."/>
            <person name="Weitz H."/>
            <person name="Taylor A."/>
            <person name="Grigoriev I.V."/>
            <person name="Nagy L.G."/>
            <person name="Martin F."/>
            <person name="Kauserud H."/>
        </authorList>
    </citation>
    <scope>NUCLEOTIDE SEQUENCE</scope>
    <source>
        <strain evidence="1">CBHHK173m</strain>
    </source>
</reference>
<dbReference type="Proteomes" id="UP001222325">
    <property type="component" value="Unassembled WGS sequence"/>
</dbReference>